<accession>A0A1S3WXZ9</accession>
<feature type="region of interest" description="Disordered" evidence="1">
    <location>
        <begin position="1"/>
        <end position="41"/>
    </location>
</feature>
<gene>
    <name evidence="2" type="primary">LOC107759128</name>
</gene>
<protein>
    <submittedName>
        <fullName evidence="2">Uncharacterized protein</fullName>
    </submittedName>
</protein>
<evidence type="ECO:0000313" key="2">
    <source>
        <dbReference type="RefSeq" id="XP_016432492.1"/>
    </source>
</evidence>
<feature type="compositionally biased region" description="Basic and acidic residues" evidence="1">
    <location>
        <begin position="14"/>
        <end position="41"/>
    </location>
</feature>
<reference evidence="2" key="1">
    <citation type="submission" date="2025-08" db="UniProtKB">
        <authorList>
            <consortium name="RefSeq"/>
        </authorList>
    </citation>
    <scope>IDENTIFICATION</scope>
</reference>
<dbReference type="PANTHER" id="PTHR33067">
    <property type="entry name" value="RNA-DIRECTED DNA POLYMERASE-RELATED"/>
    <property type="match status" value="1"/>
</dbReference>
<proteinExistence type="predicted"/>
<evidence type="ECO:0000256" key="1">
    <source>
        <dbReference type="SAM" id="MobiDB-lite"/>
    </source>
</evidence>
<dbReference type="PaxDb" id="4097-A0A1S3WXZ9"/>
<dbReference type="RefSeq" id="XP_016432492.1">
    <property type="nucleotide sequence ID" value="XM_016577006.1"/>
</dbReference>
<sequence>MNTGILPSELPFADAKENRKREASEVKPSRTRRNDSEREASGFKPSKLEKFYDILKQLSVNIPFVEVFQEIPGFDKYLKYLITKKQTIKNETVSVTYQISSIISTTSVQKKEDLGAFTIPCTIRLRDFARDFYDNGDSINLMPLGIHKQAVLGMPRPTSMRLQMANHLVK</sequence>
<dbReference type="AlphaFoldDB" id="A0A1S3WXZ9"/>
<name>A0A1S3WXZ9_TOBAC</name>
<dbReference type="PANTHER" id="PTHR33067:SF9">
    <property type="entry name" value="RNA-DIRECTED DNA POLYMERASE"/>
    <property type="match status" value="1"/>
</dbReference>
<dbReference type="KEGG" id="nta:107759128"/>
<organism evidence="2">
    <name type="scientific">Nicotiana tabacum</name>
    <name type="common">Common tobacco</name>
    <dbReference type="NCBI Taxonomy" id="4097"/>
    <lineage>
        <taxon>Eukaryota</taxon>
        <taxon>Viridiplantae</taxon>
        <taxon>Streptophyta</taxon>
        <taxon>Embryophyta</taxon>
        <taxon>Tracheophyta</taxon>
        <taxon>Spermatophyta</taxon>
        <taxon>Magnoliopsida</taxon>
        <taxon>eudicotyledons</taxon>
        <taxon>Gunneridae</taxon>
        <taxon>Pentapetalae</taxon>
        <taxon>asterids</taxon>
        <taxon>lamiids</taxon>
        <taxon>Solanales</taxon>
        <taxon>Solanaceae</taxon>
        <taxon>Nicotianoideae</taxon>
        <taxon>Nicotianeae</taxon>
        <taxon>Nicotiana</taxon>
    </lineage>
</organism>
<dbReference type="OrthoDB" id="1298075at2759"/>